<feature type="domain" description="DUF7700" evidence="1">
    <location>
        <begin position="125"/>
        <end position="236"/>
    </location>
</feature>
<reference evidence="2" key="1">
    <citation type="submission" date="2023-03" db="EMBL/GenBank/DDBJ databases">
        <authorList>
            <person name="Steffen K."/>
            <person name="Cardenas P."/>
        </authorList>
    </citation>
    <scope>NUCLEOTIDE SEQUENCE</scope>
</reference>
<evidence type="ECO:0000313" key="2">
    <source>
        <dbReference type="EMBL" id="CAI8044849.1"/>
    </source>
</evidence>
<dbReference type="EMBL" id="CASHTH010003426">
    <property type="protein sequence ID" value="CAI8044849.1"/>
    <property type="molecule type" value="Genomic_DNA"/>
</dbReference>
<accession>A0AA35TBD8</accession>
<sequence length="267" mass="30177">MPDQGLCVQVFGKVDDNDVEILRFDCFDQLPHYHYGPANNNIRLNMDKTTVGTPFGWTMGHLRTKLPEMIRRSGYEALADAVAANPVSESTLDEIEAQGRQMAVNQRRTVAHKFERMLEDDVYTVGNLRIGLEYRFAGNSEGLAIHVLSDVADQTVELLAFDCFLNGPHYHYGPRNQDIRIYWDTTTSGETLRWTLDQFYAGNLRGMIERAGYPTIANDVDENLLQATMPAIEKRALELVEENRGGNDPKAALLKEIETLRERVAAL</sequence>
<evidence type="ECO:0000313" key="3">
    <source>
        <dbReference type="Proteomes" id="UP001174909"/>
    </source>
</evidence>
<dbReference type="Proteomes" id="UP001174909">
    <property type="component" value="Unassembled WGS sequence"/>
</dbReference>
<feature type="domain" description="DUF7700" evidence="1">
    <location>
        <begin position="3"/>
        <end position="97"/>
    </location>
</feature>
<dbReference type="InterPro" id="IPR056117">
    <property type="entry name" value="DUF7700"/>
</dbReference>
<proteinExistence type="predicted"/>
<evidence type="ECO:0000259" key="1">
    <source>
        <dbReference type="Pfam" id="PF24777"/>
    </source>
</evidence>
<protein>
    <recommendedName>
        <fullName evidence="1">DUF7700 domain-containing protein</fullName>
    </recommendedName>
</protein>
<gene>
    <name evidence="2" type="ORF">GBAR_LOCUS24841</name>
</gene>
<comment type="caution">
    <text evidence="2">The sequence shown here is derived from an EMBL/GenBank/DDBJ whole genome shotgun (WGS) entry which is preliminary data.</text>
</comment>
<organism evidence="2 3">
    <name type="scientific">Geodia barretti</name>
    <name type="common">Barrett's horny sponge</name>
    <dbReference type="NCBI Taxonomy" id="519541"/>
    <lineage>
        <taxon>Eukaryota</taxon>
        <taxon>Metazoa</taxon>
        <taxon>Porifera</taxon>
        <taxon>Demospongiae</taxon>
        <taxon>Heteroscleromorpha</taxon>
        <taxon>Tetractinellida</taxon>
        <taxon>Astrophorina</taxon>
        <taxon>Geodiidae</taxon>
        <taxon>Geodia</taxon>
    </lineage>
</organism>
<keyword evidence="3" id="KW-1185">Reference proteome</keyword>
<dbReference type="AlphaFoldDB" id="A0AA35TBD8"/>
<name>A0AA35TBD8_GEOBA</name>
<dbReference type="Pfam" id="PF24777">
    <property type="entry name" value="DUF7700"/>
    <property type="match status" value="2"/>
</dbReference>